<gene>
    <name evidence="10" type="primary">Dana\GF18058</name>
    <name evidence="10" type="synonym">dana_GLEANR_19318</name>
    <name evidence="10" type="ORF">GF18058</name>
</gene>
<dbReference type="Gene3D" id="1.20.120.310">
    <property type="entry name" value="ERV/ALR sulfhydryl oxidase domain"/>
    <property type="match status" value="1"/>
</dbReference>
<dbReference type="GO" id="GO:0003756">
    <property type="term" value="F:protein disulfide isomerase activity"/>
    <property type="evidence" value="ECO:0007669"/>
    <property type="project" value="TreeGrafter"/>
</dbReference>
<keyword evidence="11" id="KW-1185">Reference proteome</keyword>
<accession>B3LVK0</accession>
<dbReference type="InterPro" id="IPR040986">
    <property type="entry name" value="QSOX_FAD-bd_dom"/>
</dbReference>
<keyword evidence="2 7" id="KW-0285">Flavoprotein</keyword>
<dbReference type="GeneID" id="6500837"/>
<keyword evidence="6" id="KW-1015">Disulfide bond</keyword>
<dbReference type="InParanoid" id="B3LVK0"/>
<dbReference type="PANTHER" id="PTHR22897">
    <property type="entry name" value="QUIESCIN Q6-RELATED SULFHYDRYL OXIDASE"/>
    <property type="match status" value="1"/>
</dbReference>
<feature type="signal peptide" evidence="8">
    <location>
        <begin position="1"/>
        <end position="26"/>
    </location>
</feature>
<dbReference type="InterPro" id="IPR039798">
    <property type="entry name" value="Sulfhydryl_oxidase"/>
</dbReference>
<evidence type="ECO:0000313" key="11">
    <source>
        <dbReference type="Proteomes" id="UP000007801"/>
    </source>
</evidence>
<evidence type="ECO:0000256" key="4">
    <source>
        <dbReference type="ARBA" id="ARBA00022827"/>
    </source>
</evidence>
<dbReference type="InterPro" id="IPR017905">
    <property type="entry name" value="ERV/ALR_sulphydryl_oxidase"/>
</dbReference>
<evidence type="ECO:0000256" key="3">
    <source>
        <dbReference type="ARBA" id="ARBA00022729"/>
    </source>
</evidence>
<dbReference type="GO" id="GO:0000139">
    <property type="term" value="C:Golgi membrane"/>
    <property type="evidence" value="ECO:0007669"/>
    <property type="project" value="TreeGrafter"/>
</dbReference>
<dbReference type="HOGENOM" id="CLU_020182_0_0_1"/>
<feature type="chain" id="PRO_5006454352" description="Sulfhydryl oxidase" evidence="8">
    <location>
        <begin position="27"/>
        <end position="550"/>
    </location>
</feature>
<dbReference type="PANTHER" id="PTHR22897:SF8">
    <property type="entry name" value="SULFHYDRYL OXIDASE"/>
    <property type="match status" value="1"/>
</dbReference>
<keyword evidence="3 8" id="KW-0732">Signal</keyword>
<name>B3LVK0_DROAN</name>
<dbReference type="InterPro" id="IPR036774">
    <property type="entry name" value="ERV/ALR_sulphydryl_oxid_sf"/>
</dbReference>
<comment type="catalytic activity">
    <reaction evidence="7">
        <text>2 R'C(R)SH + O2 = R'C(R)S-S(R)CR' + H2O2</text>
        <dbReference type="Rhea" id="RHEA:17357"/>
        <dbReference type="ChEBI" id="CHEBI:15379"/>
        <dbReference type="ChEBI" id="CHEBI:16240"/>
        <dbReference type="ChEBI" id="CHEBI:16520"/>
        <dbReference type="ChEBI" id="CHEBI:17412"/>
        <dbReference type="EC" id="1.8.3.2"/>
    </reaction>
</comment>
<evidence type="ECO:0000259" key="9">
    <source>
        <dbReference type="PROSITE" id="PS51324"/>
    </source>
</evidence>
<dbReference type="EC" id="1.8.3.2" evidence="7"/>
<dbReference type="SMR" id="B3LVK0"/>
<dbReference type="GO" id="GO:0006457">
    <property type="term" value="P:protein folding"/>
    <property type="evidence" value="ECO:0007669"/>
    <property type="project" value="TreeGrafter"/>
</dbReference>
<dbReference type="Proteomes" id="UP000007801">
    <property type="component" value="Unassembled WGS sequence"/>
</dbReference>
<feature type="domain" description="ERV/ALR sulfhydryl oxidase" evidence="9">
    <location>
        <begin position="400"/>
        <end position="514"/>
    </location>
</feature>
<dbReference type="AlphaFoldDB" id="B3LVK0"/>
<keyword evidence="5 7" id="KW-0560">Oxidoreductase</keyword>
<dbReference type="SUPFAM" id="SSF69000">
    <property type="entry name" value="FAD-dependent thiol oxidase"/>
    <property type="match status" value="1"/>
</dbReference>
<dbReference type="GO" id="GO:0016971">
    <property type="term" value="F:flavin-dependent sulfhydryl oxidase activity"/>
    <property type="evidence" value="ECO:0007669"/>
    <property type="project" value="InterPro"/>
</dbReference>
<protein>
    <recommendedName>
        <fullName evidence="7">Sulfhydryl oxidase</fullName>
        <ecNumber evidence="7">1.8.3.2</ecNumber>
    </recommendedName>
</protein>
<proteinExistence type="predicted"/>
<dbReference type="EMBL" id="CH902617">
    <property type="protein sequence ID" value="EDV42570.2"/>
    <property type="molecule type" value="Genomic_DNA"/>
</dbReference>
<dbReference type="eggNOG" id="KOG1731">
    <property type="taxonomic scope" value="Eukaryota"/>
</dbReference>
<organism evidence="10 11">
    <name type="scientific">Drosophila ananassae</name>
    <name type="common">Fruit fly</name>
    <dbReference type="NCBI Taxonomy" id="7217"/>
    <lineage>
        <taxon>Eukaryota</taxon>
        <taxon>Metazoa</taxon>
        <taxon>Ecdysozoa</taxon>
        <taxon>Arthropoda</taxon>
        <taxon>Hexapoda</taxon>
        <taxon>Insecta</taxon>
        <taxon>Pterygota</taxon>
        <taxon>Neoptera</taxon>
        <taxon>Endopterygota</taxon>
        <taxon>Diptera</taxon>
        <taxon>Brachycera</taxon>
        <taxon>Muscomorpha</taxon>
        <taxon>Ephydroidea</taxon>
        <taxon>Drosophilidae</taxon>
        <taxon>Drosophila</taxon>
        <taxon>Sophophora</taxon>
    </lineage>
</organism>
<dbReference type="KEGG" id="dan:6500837"/>
<dbReference type="Gene3D" id="1.20.120.1960">
    <property type="entry name" value="QSOX sulfhydryl oxidase domain"/>
    <property type="match status" value="1"/>
</dbReference>
<dbReference type="InterPro" id="IPR042568">
    <property type="entry name" value="QSOX_FAD-bd_sf"/>
</dbReference>
<evidence type="ECO:0000256" key="5">
    <source>
        <dbReference type="ARBA" id="ARBA00023002"/>
    </source>
</evidence>
<comment type="cofactor">
    <cofactor evidence="1 7">
        <name>FAD</name>
        <dbReference type="ChEBI" id="CHEBI:57692"/>
    </cofactor>
</comment>
<keyword evidence="4 7" id="KW-0274">FAD</keyword>
<evidence type="ECO:0000256" key="1">
    <source>
        <dbReference type="ARBA" id="ARBA00001974"/>
    </source>
</evidence>
<dbReference type="PROSITE" id="PS51324">
    <property type="entry name" value="ERV_ALR"/>
    <property type="match status" value="1"/>
</dbReference>
<sequence>MDFGNKLPILATALLICIQFNSRVSAMGGYLYHIEDNIYPVFARNFDDTPVISRKSSVVLFTHSFRPNDLEFVLKYTNLARRLNKWSRILVFEFIDCALEGNIAKCSEINHTPVLQFYPVRDSKAVRGSPTRLDSKGNVDNLISQVVNLLEKTHSGGIFQPFFGLLKFDDPISGLFLGRPKWNHMALLPQTIGSDICREIILGLLPIHEVAVRIVPDKRWFKKNRVEFGDDSIVIVSKGYFSGLKPKALSSQGYIDAITEFLNGKFYYARDFELSEKNYVDIPALQQSIIFSELQKPKTRVYRADLEKAIEKILTQDTLKENYLEGKKLLVLKNIVTLLHHFNPLSATGNGTLIINRFYESLADPKQNKTLGPKVGREQFEKLIGNNSFEAKNYVRCASSIPNLRGFTCALWLLFHYLTVEVANNLGKVKPDSVLWAFHGYANYFLDKPEYYLKLKEYEKKNPIRPTRSTNPDVDVAENDARHSILWLWEVHNHFNIFVPLKEKVDPLFPKIKFPSEKDCPQCQQPSRDGVLNYLKKIYRLKNLSEFGMP</sequence>
<evidence type="ECO:0000313" key="10">
    <source>
        <dbReference type="EMBL" id="EDV42570.2"/>
    </source>
</evidence>
<dbReference type="GO" id="GO:0005615">
    <property type="term" value="C:extracellular space"/>
    <property type="evidence" value="ECO:0007669"/>
    <property type="project" value="TreeGrafter"/>
</dbReference>
<evidence type="ECO:0000256" key="2">
    <source>
        <dbReference type="ARBA" id="ARBA00022630"/>
    </source>
</evidence>
<dbReference type="Pfam" id="PF18371">
    <property type="entry name" value="FAD_SOX"/>
    <property type="match status" value="1"/>
</dbReference>
<evidence type="ECO:0000256" key="6">
    <source>
        <dbReference type="ARBA" id="ARBA00023157"/>
    </source>
</evidence>
<evidence type="ECO:0000256" key="7">
    <source>
        <dbReference type="RuleBase" id="RU371123"/>
    </source>
</evidence>
<dbReference type="OrthoDB" id="59470at2759"/>
<reference evidence="10 11" key="1">
    <citation type="journal article" date="2007" name="Nature">
        <title>Evolution of genes and genomes on the Drosophila phylogeny.</title>
        <authorList>
            <consortium name="Drosophila 12 Genomes Consortium"/>
            <person name="Clark A.G."/>
            <person name="Eisen M.B."/>
            <person name="Smith D.R."/>
            <person name="Bergman C.M."/>
            <person name="Oliver B."/>
            <person name="Markow T.A."/>
            <person name="Kaufman T.C."/>
            <person name="Kellis M."/>
            <person name="Gelbart W."/>
            <person name="Iyer V.N."/>
            <person name="Pollard D.A."/>
            <person name="Sackton T.B."/>
            <person name="Larracuente A.M."/>
            <person name="Singh N.D."/>
            <person name="Abad J.P."/>
            <person name="Abt D.N."/>
            <person name="Adryan B."/>
            <person name="Aguade M."/>
            <person name="Akashi H."/>
            <person name="Anderson W.W."/>
            <person name="Aquadro C.F."/>
            <person name="Ardell D.H."/>
            <person name="Arguello R."/>
            <person name="Artieri C.G."/>
            <person name="Barbash D.A."/>
            <person name="Barker D."/>
            <person name="Barsanti P."/>
            <person name="Batterham P."/>
            <person name="Batzoglou S."/>
            <person name="Begun D."/>
            <person name="Bhutkar A."/>
            <person name="Blanco E."/>
            <person name="Bosak S.A."/>
            <person name="Bradley R.K."/>
            <person name="Brand A.D."/>
            <person name="Brent M.R."/>
            <person name="Brooks A.N."/>
            <person name="Brown R.H."/>
            <person name="Butlin R.K."/>
            <person name="Caggese C."/>
            <person name="Calvi B.R."/>
            <person name="Bernardo de Carvalho A."/>
            <person name="Caspi A."/>
            <person name="Castrezana S."/>
            <person name="Celniker S.E."/>
            <person name="Chang J.L."/>
            <person name="Chapple C."/>
            <person name="Chatterji S."/>
            <person name="Chinwalla A."/>
            <person name="Civetta A."/>
            <person name="Clifton S.W."/>
            <person name="Comeron J.M."/>
            <person name="Costello J.C."/>
            <person name="Coyne J.A."/>
            <person name="Daub J."/>
            <person name="David R.G."/>
            <person name="Delcher A.L."/>
            <person name="Delehaunty K."/>
            <person name="Do C.B."/>
            <person name="Ebling H."/>
            <person name="Edwards K."/>
            <person name="Eickbush T."/>
            <person name="Evans J.D."/>
            <person name="Filipski A."/>
            <person name="Findeiss S."/>
            <person name="Freyhult E."/>
            <person name="Fulton L."/>
            <person name="Fulton R."/>
            <person name="Garcia A.C."/>
            <person name="Gardiner A."/>
            <person name="Garfield D.A."/>
            <person name="Garvin B.E."/>
            <person name="Gibson G."/>
            <person name="Gilbert D."/>
            <person name="Gnerre S."/>
            <person name="Godfrey J."/>
            <person name="Good R."/>
            <person name="Gotea V."/>
            <person name="Gravely B."/>
            <person name="Greenberg A.J."/>
            <person name="Griffiths-Jones S."/>
            <person name="Gross S."/>
            <person name="Guigo R."/>
            <person name="Gustafson E.A."/>
            <person name="Haerty W."/>
            <person name="Hahn M.W."/>
            <person name="Halligan D.L."/>
            <person name="Halpern A.L."/>
            <person name="Halter G.M."/>
            <person name="Han M.V."/>
            <person name="Heger A."/>
            <person name="Hillier L."/>
            <person name="Hinrichs A.S."/>
            <person name="Holmes I."/>
            <person name="Hoskins R.A."/>
            <person name="Hubisz M.J."/>
            <person name="Hultmark D."/>
            <person name="Huntley M.A."/>
            <person name="Jaffe D.B."/>
            <person name="Jagadeeshan S."/>
            <person name="Jeck W.R."/>
            <person name="Johnson J."/>
            <person name="Jones C.D."/>
            <person name="Jordan W.C."/>
            <person name="Karpen G.H."/>
            <person name="Kataoka E."/>
            <person name="Keightley P.D."/>
            <person name="Kheradpour P."/>
            <person name="Kirkness E.F."/>
            <person name="Koerich L.B."/>
            <person name="Kristiansen K."/>
            <person name="Kudrna D."/>
            <person name="Kulathinal R.J."/>
            <person name="Kumar S."/>
            <person name="Kwok R."/>
            <person name="Lander E."/>
            <person name="Langley C.H."/>
            <person name="Lapoint R."/>
            <person name="Lazzaro B.P."/>
            <person name="Lee S.J."/>
            <person name="Levesque L."/>
            <person name="Li R."/>
            <person name="Lin C.F."/>
            <person name="Lin M.F."/>
            <person name="Lindblad-Toh K."/>
            <person name="Llopart A."/>
            <person name="Long M."/>
            <person name="Low L."/>
            <person name="Lozovsky E."/>
            <person name="Lu J."/>
            <person name="Luo M."/>
            <person name="Machado C.A."/>
            <person name="Makalowski W."/>
            <person name="Marzo M."/>
            <person name="Matsuda M."/>
            <person name="Matzkin L."/>
            <person name="McAllister B."/>
            <person name="McBride C.S."/>
            <person name="McKernan B."/>
            <person name="McKernan K."/>
            <person name="Mendez-Lago M."/>
            <person name="Minx P."/>
            <person name="Mollenhauer M.U."/>
            <person name="Montooth K."/>
            <person name="Mount S.M."/>
            <person name="Mu X."/>
            <person name="Myers E."/>
            <person name="Negre B."/>
            <person name="Newfeld S."/>
            <person name="Nielsen R."/>
            <person name="Noor M.A."/>
            <person name="O'Grady P."/>
            <person name="Pachter L."/>
            <person name="Papaceit M."/>
            <person name="Parisi M.J."/>
            <person name="Parisi M."/>
            <person name="Parts L."/>
            <person name="Pedersen J.S."/>
            <person name="Pesole G."/>
            <person name="Phillippy A.M."/>
            <person name="Ponting C.P."/>
            <person name="Pop M."/>
            <person name="Porcelli D."/>
            <person name="Powell J.R."/>
            <person name="Prohaska S."/>
            <person name="Pruitt K."/>
            <person name="Puig M."/>
            <person name="Quesneville H."/>
            <person name="Ram K.R."/>
            <person name="Rand D."/>
            <person name="Rasmussen M.D."/>
            <person name="Reed L.K."/>
            <person name="Reenan R."/>
            <person name="Reily A."/>
            <person name="Remington K.A."/>
            <person name="Rieger T.T."/>
            <person name="Ritchie M.G."/>
            <person name="Robin C."/>
            <person name="Rogers Y.H."/>
            <person name="Rohde C."/>
            <person name="Rozas J."/>
            <person name="Rubenfield M.J."/>
            <person name="Ruiz A."/>
            <person name="Russo S."/>
            <person name="Salzberg S.L."/>
            <person name="Sanchez-Gracia A."/>
            <person name="Saranga D.J."/>
            <person name="Sato H."/>
            <person name="Schaeffer S.W."/>
            <person name="Schatz M.C."/>
            <person name="Schlenke T."/>
            <person name="Schwartz R."/>
            <person name="Segarra C."/>
            <person name="Singh R.S."/>
            <person name="Sirot L."/>
            <person name="Sirota M."/>
            <person name="Sisneros N.B."/>
            <person name="Smith C.D."/>
            <person name="Smith T.F."/>
            <person name="Spieth J."/>
            <person name="Stage D.E."/>
            <person name="Stark A."/>
            <person name="Stephan W."/>
            <person name="Strausberg R.L."/>
            <person name="Strempel S."/>
            <person name="Sturgill D."/>
            <person name="Sutton G."/>
            <person name="Sutton G.G."/>
            <person name="Tao W."/>
            <person name="Teichmann S."/>
            <person name="Tobari Y.N."/>
            <person name="Tomimura Y."/>
            <person name="Tsolas J.M."/>
            <person name="Valente V.L."/>
            <person name="Venter E."/>
            <person name="Venter J.C."/>
            <person name="Vicario S."/>
            <person name="Vieira F.G."/>
            <person name="Vilella A.J."/>
            <person name="Villasante A."/>
            <person name="Walenz B."/>
            <person name="Wang J."/>
            <person name="Wasserman M."/>
            <person name="Watts T."/>
            <person name="Wilson D."/>
            <person name="Wilson R.K."/>
            <person name="Wing R.A."/>
            <person name="Wolfner M.F."/>
            <person name="Wong A."/>
            <person name="Wong G.K."/>
            <person name="Wu C.I."/>
            <person name="Wu G."/>
            <person name="Yamamoto D."/>
            <person name="Yang H.P."/>
            <person name="Yang S.P."/>
            <person name="Yorke J.A."/>
            <person name="Yoshida K."/>
            <person name="Zdobnov E."/>
            <person name="Zhang P."/>
            <person name="Zhang Y."/>
            <person name="Zimin A.V."/>
            <person name="Baldwin J."/>
            <person name="Abdouelleil A."/>
            <person name="Abdulkadir J."/>
            <person name="Abebe A."/>
            <person name="Abera B."/>
            <person name="Abreu J."/>
            <person name="Acer S.C."/>
            <person name="Aftuck L."/>
            <person name="Alexander A."/>
            <person name="An P."/>
            <person name="Anderson E."/>
            <person name="Anderson S."/>
            <person name="Arachi H."/>
            <person name="Azer M."/>
            <person name="Bachantsang P."/>
            <person name="Barry A."/>
            <person name="Bayul T."/>
            <person name="Berlin A."/>
            <person name="Bessette D."/>
            <person name="Bloom T."/>
            <person name="Blye J."/>
            <person name="Boguslavskiy L."/>
            <person name="Bonnet C."/>
            <person name="Boukhgalter B."/>
            <person name="Bourzgui I."/>
            <person name="Brown A."/>
            <person name="Cahill P."/>
            <person name="Channer S."/>
            <person name="Cheshatsang Y."/>
            <person name="Chuda L."/>
            <person name="Citroen M."/>
            <person name="Collymore A."/>
            <person name="Cooke P."/>
            <person name="Costello M."/>
            <person name="D'Aco K."/>
            <person name="Daza R."/>
            <person name="De Haan G."/>
            <person name="DeGray S."/>
            <person name="DeMaso C."/>
            <person name="Dhargay N."/>
            <person name="Dooley K."/>
            <person name="Dooley E."/>
            <person name="Doricent M."/>
            <person name="Dorje P."/>
            <person name="Dorjee K."/>
            <person name="Dupes A."/>
            <person name="Elong R."/>
            <person name="Falk J."/>
            <person name="Farina A."/>
            <person name="Faro S."/>
            <person name="Ferguson D."/>
            <person name="Fisher S."/>
            <person name="Foley C.D."/>
            <person name="Franke A."/>
            <person name="Friedrich D."/>
            <person name="Gadbois L."/>
            <person name="Gearin G."/>
            <person name="Gearin C.R."/>
            <person name="Giannoukos G."/>
            <person name="Goode T."/>
            <person name="Graham J."/>
            <person name="Grandbois E."/>
            <person name="Grewal S."/>
            <person name="Gyaltsen K."/>
            <person name="Hafez N."/>
            <person name="Hagos B."/>
            <person name="Hall J."/>
            <person name="Henson C."/>
            <person name="Hollinger A."/>
            <person name="Honan T."/>
            <person name="Huard M.D."/>
            <person name="Hughes L."/>
            <person name="Hurhula B."/>
            <person name="Husby M.E."/>
            <person name="Kamat A."/>
            <person name="Kanga B."/>
            <person name="Kashin S."/>
            <person name="Khazanovich D."/>
            <person name="Kisner P."/>
            <person name="Lance K."/>
            <person name="Lara M."/>
            <person name="Lee W."/>
            <person name="Lennon N."/>
            <person name="Letendre F."/>
            <person name="LeVine R."/>
            <person name="Lipovsky A."/>
            <person name="Liu X."/>
            <person name="Liu J."/>
            <person name="Liu S."/>
            <person name="Lokyitsang T."/>
            <person name="Lokyitsang Y."/>
            <person name="Lubonja R."/>
            <person name="Lui A."/>
            <person name="MacDonald P."/>
            <person name="Magnisalis V."/>
            <person name="Maru K."/>
            <person name="Matthews C."/>
            <person name="McCusker W."/>
            <person name="McDonough S."/>
            <person name="Mehta T."/>
            <person name="Meldrim J."/>
            <person name="Meneus L."/>
            <person name="Mihai O."/>
            <person name="Mihalev A."/>
            <person name="Mihova T."/>
            <person name="Mittelman R."/>
            <person name="Mlenga V."/>
            <person name="Montmayeur A."/>
            <person name="Mulrain L."/>
            <person name="Navidi A."/>
            <person name="Naylor J."/>
            <person name="Negash T."/>
            <person name="Nguyen T."/>
            <person name="Nguyen N."/>
            <person name="Nicol R."/>
            <person name="Norbu C."/>
            <person name="Norbu N."/>
            <person name="Novod N."/>
            <person name="O'Neill B."/>
            <person name="Osman S."/>
            <person name="Markiewicz E."/>
            <person name="Oyono O.L."/>
            <person name="Patti C."/>
            <person name="Phunkhang P."/>
            <person name="Pierre F."/>
            <person name="Priest M."/>
            <person name="Raghuraman S."/>
            <person name="Rege F."/>
            <person name="Reyes R."/>
            <person name="Rise C."/>
            <person name="Rogov P."/>
            <person name="Ross K."/>
            <person name="Ryan E."/>
            <person name="Settipalli S."/>
            <person name="Shea T."/>
            <person name="Sherpa N."/>
            <person name="Shi L."/>
            <person name="Shih D."/>
            <person name="Sparrow T."/>
            <person name="Spaulding J."/>
            <person name="Stalker J."/>
            <person name="Stange-Thomann N."/>
            <person name="Stavropoulos S."/>
            <person name="Stone C."/>
            <person name="Strader C."/>
            <person name="Tesfaye S."/>
            <person name="Thomson T."/>
            <person name="Thoulutsang Y."/>
            <person name="Thoulutsang D."/>
            <person name="Topham K."/>
            <person name="Topping I."/>
            <person name="Tsamla T."/>
            <person name="Vassiliev H."/>
            <person name="Vo A."/>
            <person name="Wangchuk T."/>
            <person name="Wangdi T."/>
            <person name="Weiand M."/>
            <person name="Wilkinson J."/>
            <person name="Wilson A."/>
            <person name="Yadav S."/>
            <person name="Young G."/>
            <person name="Yu Q."/>
            <person name="Zembek L."/>
            <person name="Zhong D."/>
            <person name="Zimmer A."/>
            <person name="Zwirko Z."/>
            <person name="Jaffe D.B."/>
            <person name="Alvarez P."/>
            <person name="Brockman W."/>
            <person name="Butler J."/>
            <person name="Chin C."/>
            <person name="Gnerre S."/>
            <person name="Grabherr M."/>
            <person name="Kleber M."/>
            <person name="Mauceli E."/>
            <person name="MacCallum I."/>
        </authorList>
    </citation>
    <scope>NUCLEOTIDE SEQUENCE [LARGE SCALE GENOMIC DNA]</scope>
    <source>
        <strain evidence="11">Tucson 14024-0371.13</strain>
    </source>
</reference>
<evidence type="ECO:0000256" key="8">
    <source>
        <dbReference type="SAM" id="SignalP"/>
    </source>
</evidence>